<keyword evidence="2" id="KW-0808">Transferase</keyword>
<keyword evidence="3" id="KW-0949">S-adenosyl-L-methionine</keyword>
<dbReference type="AlphaFoldDB" id="A0AAV4IUG7"/>
<evidence type="ECO:0000313" key="4">
    <source>
        <dbReference type="EMBL" id="GFS12171.1"/>
    </source>
</evidence>
<dbReference type="InterPro" id="IPR008854">
    <property type="entry name" value="TPMT"/>
</dbReference>
<sequence>MSTIPPYSPEDPFNYWNFRYDSGHTEWNLNHVHPVLERFFNKLNPDGKPKKVLVTMCGMSEDMNWLADKGMEVVGVEIALQALTKFVSQSGQDWTETAAPKLGPDAKMFTRKDGRIKLYWGDALKFSEDLEGKFDAIYDCDGLHVLDSSKTPEFAKMIKSVLNPGGIMLLEAIAYDKNILEDKNFQPPLPVPPPYSVAVEDVKRLFEPECSVEVIDKHTNNLLYGHESNFYSYIIVKK</sequence>
<accession>A0AAV4IUG7</accession>
<dbReference type="GO" id="GO:0008119">
    <property type="term" value="F:thiopurine S-methyltransferase activity"/>
    <property type="evidence" value="ECO:0007669"/>
    <property type="project" value="TreeGrafter"/>
</dbReference>
<dbReference type="CDD" id="cd02440">
    <property type="entry name" value="AdoMet_MTases"/>
    <property type="match status" value="1"/>
</dbReference>
<keyword evidence="1" id="KW-0489">Methyltransferase</keyword>
<evidence type="ECO:0000313" key="5">
    <source>
        <dbReference type="Proteomes" id="UP000762676"/>
    </source>
</evidence>
<gene>
    <name evidence="4" type="ORF">ElyMa_001365000</name>
</gene>
<dbReference type="SUPFAM" id="SSF53335">
    <property type="entry name" value="S-adenosyl-L-methionine-dependent methyltransferases"/>
    <property type="match status" value="1"/>
</dbReference>
<dbReference type="Pfam" id="PF05724">
    <property type="entry name" value="TPMT"/>
    <property type="match status" value="1"/>
</dbReference>
<dbReference type="InterPro" id="IPR029063">
    <property type="entry name" value="SAM-dependent_MTases_sf"/>
</dbReference>
<organism evidence="4 5">
    <name type="scientific">Elysia marginata</name>
    <dbReference type="NCBI Taxonomy" id="1093978"/>
    <lineage>
        <taxon>Eukaryota</taxon>
        <taxon>Metazoa</taxon>
        <taxon>Spiralia</taxon>
        <taxon>Lophotrochozoa</taxon>
        <taxon>Mollusca</taxon>
        <taxon>Gastropoda</taxon>
        <taxon>Heterobranchia</taxon>
        <taxon>Euthyneura</taxon>
        <taxon>Panpulmonata</taxon>
        <taxon>Sacoglossa</taxon>
        <taxon>Placobranchoidea</taxon>
        <taxon>Plakobranchidae</taxon>
        <taxon>Elysia</taxon>
    </lineage>
</organism>
<dbReference type="Gene3D" id="3.40.50.150">
    <property type="entry name" value="Vaccinia Virus protein VP39"/>
    <property type="match status" value="1"/>
</dbReference>
<name>A0AAV4IUG7_9GAST</name>
<evidence type="ECO:0000256" key="2">
    <source>
        <dbReference type="ARBA" id="ARBA00022679"/>
    </source>
</evidence>
<dbReference type="PANTHER" id="PTHR10259">
    <property type="entry name" value="THIOPURINE S-METHYLTRANSFERASE"/>
    <property type="match status" value="1"/>
</dbReference>
<protein>
    <submittedName>
        <fullName evidence="4">Thiopurine S-methyltransferase</fullName>
    </submittedName>
</protein>
<dbReference type="EMBL" id="BMAT01002704">
    <property type="protein sequence ID" value="GFS12171.1"/>
    <property type="molecule type" value="Genomic_DNA"/>
</dbReference>
<proteinExistence type="predicted"/>
<comment type="caution">
    <text evidence="4">The sequence shown here is derived from an EMBL/GenBank/DDBJ whole genome shotgun (WGS) entry which is preliminary data.</text>
</comment>
<dbReference type="GO" id="GO:0032259">
    <property type="term" value="P:methylation"/>
    <property type="evidence" value="ECO:0007669"/>
    <property type="project" value="UniProtKB-KW"/>
</dbReference>
<evidence type="ECO:0000256" key="1">
    <source>
        <dbReference type="ARBA" id="ARBA00022603"/>
    </source>
</evidence>
<keyword evidence="5" id="KW-1185">Reference proteome</keyword>
<dbReference type="PROSITE" id="PS51585">
    <property type="entry name" value="SAM_MT_TPMT"/>
    <property type="match status" value="1"/>
</dbReference>
<evidence type="ECO:0000256" key="3">
    <source>
        <dbReference type="ARBA" id="ARBA00022691"/>
    </source>
</evidence>
<reference evidence="4 5" key="1">
    <citation type="journal article" date="2021" name="Elife">
        <title>Chloroplast acquisition without the gene transfer in kleptoplastic sea slugs, Plakobranchus ocellatus.</title>
        <authorList>
            <person name="Maeda T."/>
            <person name="Takahashi S."/>
            <person name="Yoshida T."/>
            <person name="Shimamura S."/>
            <person name="Takaki Y."/>
            <person name="Nagai Y."/>
            <person name="Toyoda A."/>
            <person name="Suzuki Y."/>
            <person name="Arimoto A."/>
            <person name="Ishii H."/>
            <person name="Satoh N."/>
            <person name="Nishiyama T."/>
            <person name="Hasebe M."/>
            <person name="Maruyama T."/>
            <person name="Minagawa J."/>
            <person name="Obokata J."/>
            <person name="Shigenobu S."/>
        </authorList>
    </citation>
    <scope>NUCLEOTIDE SEQUENCE [LARGE SCALE GENOMIC DNA]</scope>
</reference>
<dbReference type="Proteomes" id="UP000762676">
    <property type="component" value="Unassembled WGS sequence"/>
</dbReference>
<dbReference type="PANTHER" id="PTHR10259:SF11">
    <property type="entry name" value="THIOPURINE S-METHYLTRANSFERASE"/>
    <property type="match status" value="1"/>
</dbReference>